<feature type="domain" description="AMP-dependent synthetase/ligase" evidence="3">
    <location>
        <begin position="10"/>
        <end position="349"/>
    </location>
</feature>
<dbReference type="AlphaFoldDB" id="I3IIM6"/>
<dbReference type="InterPro" id="IPR050237">
    <property type="entry name" value="ATP-dep_AMP-bd_enzyme"/>
</dbReference>
<dbReference type="InterPro" id="IPR000873">
    <property type="entry name" value="AMP-dep_synth/lig_dom"/>
</dbReference>
<comment type="caution">
    <text evidence="5">The sequence shown here is derived from an EMBL/GenBank/DDBJ whole genome shotgun (WGS) entry which is preliminary data.</text>
</comment>
<dbReference type="FunFam" id="3.30.300.30:FF:000008">
    <property type="entry name" value="2,3-dihydroxybenzoate-AMP ligase"/>
    <property type="match status" value="1"/>
</dbReference>
<dbReference type="PANTHER" id="PTHR43767">
    <property type="entry name" value="LONG-CHAIN-FATTY-ACID--COA LIGASE"/>
    <property type="match status" value="1"/>
</dbReference>
<name>I3IIM6_9BACT</name>
<dbReference type="InterPro" id="IPR025110">
    <property type="entry name" value="AMP-bd_C"/>
</dbReference>
<evidence type="ECO:0000313" key="5">
    <source>
        <dbReference type="EMBL" id="GAB61571.1"/>
    </source>
</evidence>
<dbReference type="Pfam" id="PF13193">
    <property type="entry name" value="AMP-binding_C"/>
    <property type="match status" value="1"/>
</dbReference>
<evidence type="ECO:0000259" key="4">
    <source>
        <dbReference type="Pfam" id="PF13193"/>
    </source>
</evidence>
<protein>
    <submittedName>
        <fullName evidence="5">Long-chain-fatty-acid--CoA ligase</fullName>
    </submittedName>
</protein>
<keyword evidence="2 5" id="KW-0436">Ligase</keyword>
<dbReference type="GO" id="GO:0016878">
    <property type="term" value="F:acid-thiol ligase activity"/>
    <property type="evidence" value="ECO:0007669"/>
    <property type="project" value="UniProtKB-ARBA"/>
</dbReference>
<dbReference type="EMBL" id="BAFH01000002">
    <property type="protein sequence ID" value="GAB61571.1"/>
    <property type="molecule type" value="Genomic_DNA"/>
</dbReference>
<accession>I3IIM6</accession>
<dbReference type="Pfam" id="PF00501">
    <property type="entry name" value="AMP-binding"/>
    <property type="match status" value="1"/>
</dbReference>
<dbReference type="PANTHER" id="PTHR43767:SF1">
    <property type="entry name" value="NONRIBOSOMAL PEPTIDE SYNTHASE PES1 (EUROFUNG)-RELATED"/>
    <property type="match status" value="1"/>
</dbReference>
<evidence type="ECO:0000313" key="6">
    <source>
        <dbReference type="Proteomes" id="UP000002985"/>
    </source>
</evidence>
<feature type="domain" description="AMP-binding enzyme C-terminal" evidence="4">
    <location>
        <begin position="400"/>
        <end position="475"/>
    </location>
</feature>
<evidence type="ECO:0000256" key="1">
    <source>
        <dbReference type="ARBA" id="ARBA00006432"/>
    </source>
</evidence>
<dbReference type="InterPro" id="IPR042099">
    <property type="entry name" value="ANL_N_sf"/>
</dbReference>
<evidence type="ECO:0000259" key="3">
    <source>
        <dbReference type="Pfam" id="PF00501"/>
    </source>
</evidence>
<organism evidence="5 6">
    <name type="scientific">Candidatus Jettenia caeni</name>
    <dbReference type="NCBI Taxonomy" id="247490"/>
    <lineage>
        <taxon>Bacteria</taxon>
        <taxon>Pseudomonadati</taxon>
        <taxon>Planctomycetota</taxon>
        <taxon>Candidatus Brocadiia</taxon>
        <taxon>Candidatus Brocadiales</taxon>
        <taxon>Candidatus Brocadiaceae</taxon>
        <taxon>Candidatus Jettenia</taxon>
    </lineage>
</organism>
<dbReference type="STRING" id="247490.KSU1_B0714"/>
<evidence type="ECO:0000256" key="2">
    <source>
        <dbReference type="ARBA" id="ARBA00022598"/>
    </source>
</evidence>
<dbReference type="Gene3D" id="3.30.300.30">
    <property type="match status" value="1"/>
</dbReference>
<dbReference type="OrthoDB" id="9757771at2"/>
<dbReference type="eggNOG" id="COG0318">
    <property type="taxonomic scope" value="Bacteria"/>
</dbReference>
<sequence length="483" mass="53373">MITLVETFLNTCKKHAGATAVIDQTGSATYDTIYQEAREIAAQLLAEDTGNTIGILLPAGKRFVTTFYGILMAGKTPVPLNYLLSSSQLLFVSQNAGIETVFTNSLFKPLLGNHIRRIFSCEEKIPHALIGEEKIKRGDAEDLAAILYTSGTDANPKGVMLTHKNFLSNLDGCIHAFKFTDKDILLGILPLFHTYALTTTLILPTCVGATVVYLERFSGPKVLEVIEKYKITCISAIPSMYRMLVRAVTSTKHNVSSLRLCTSGGEHLPGEILAAFNKAFPVRLMEGYGLTEATAVVSVNTPEKYKPNSIGAPLDNLEVKIAGESGQCLPANKEGEIWVKGPNIMKGYYKLPNETEKTITSDNWLKTGDYGKVDTEGFLWITGRKKDLIIISGENVSPREIEQVIGEHEKVFEVAVVGVPDKVRGEVPKACIVLHEHAMCSEEEIRDHCMQRLPNYKVPKYFEFLKELPHSPTGKILKRVLRQ</sequence>
<comment type="similarity">
    <text evidence="1">Belongs to the ATP-dependent AMP-binding enzyme family.</text>
</comment>
<dbReference type="Proteomes" id="UP000002985">
    <property type="component" value="Unassembled WGS sequence"/>
</dbReference>
<dbReference type="SUPFAM" id="SSF56801">
    <property type="entry name" value="Acetyl-CoA synthetase-like"/>
    <property type="match status" value="1"/>
</dbReference>
<dbReference type="InterPro" id="IPR045851">
    <property type="entry name" value="AMP-bd_C_sf"/>
</dbReference>
<keyword evidence="6" id="KW-1185">Reference proteome</keyword>
<dbReference type="Gene3D" id="3.40.50.12780">
    <property type="entry name" value="N-terminal domain of ligase-like"/>
    <property type="match status" value="1"/>
</dbReference>
<gene>
    <name evidence="5" type="ORF">KSU1_B0714</name>
</gene>
<proteinExistence type="inferred from homology"/>
<reference evidence="5 6" key="1">
    <citation type="journal article" date="2012" name="FEBS Lett.">
        <title>Anammox organism KSU-1 expresses a NirK-type copper-containing nitrite reductase instead of a NirS-type with cytochrome cd1.</title>
        <authorList>
            <person name="Hira D."/>
            <person name="Toh H."/>
            <person name="Migita C.T."/>
            <person name="Okubo H."/>
            <person name="Nishiyama T."/>
            <person name="Hattori M."/>
            <person name="Furukawa K."/>
            <person name="Fujii T."/>
        </authorList>
    </citation>
    <scope>NUCLEOTIDE SEQUENCE [LARGE SCALE GENOMIC DNA]</scope>
</reference>